<dbReference type="EMBL" id="AFEU01000003">
    <property type="protein sequence ID" value="EIJ78333.1"/>
    <property type="molecule type" value="Genomic_DNA"/>
</dbReference>
<dbReference type="AlphaFoldDB" id="I3DVR2"/>
<proteinExistence type="inferred from homology"/>
<keyword evidence="3" id="KW-1185">Reference proteome</keyword>
<reference evidence="2 3" key="1">
    <citation type="journal article" date="2012" name="Appl. Environ. Microbiol.">
        <title>Genome Sequence of Thermotolerant Bacillus methanolicus: Features and Regulation Related to Methylotrophy and Production of L-Lysine and L-Glutamate from Methanol.</title>
        <authorList>
            <person name="Heggeset T.M."/>
            <person name="Krog A."/>
            <person name="Balzer S."/>
            <person name="Wentzel A."/>
            <person name="Ellingsen T.E."/>
            <person name="Brautaset T."/>
        </authorList>
    </citation>
    <scope>NUCLEOTIDE SEQUENCE [LARGE SCALE GENOMIC DNA]</scope>
    <source>
        <strain evidence="2 3">PB1</strain>
    </source>
</reference>
<dbReference type="PATRIC" id="fig|997296.3.peg.2586"/>
<dbReference type="RefSeq" id="WP_004436694.1">
    <property type="nucleotide sequence ID" value="NZ_AFEU01000003.1"/>
</dbReference>
<protein>
    <submittedName>
        <fullName evidence="2">Transposase</fullName>
    </submittedName>
</protein>
<dbReference type="InterPro" id="IPR009620">
    <property type="entry name" value="UPF0236"/>
</dbReference>
<evidence type="ECO:0000313" key="3">
    <source>
        <dbReference type="Proteomes" id="UP000010523"/>
    </source>
</evidence>
<dbReference type="OrthoDB" id="2371514at2"/>
<evidence type="ECO:0000313" key="2">
    <source>
        <dbReference type="EMBL" id="EIJ78333.1"/>
    </source>
</evidence>
<comment type="similarity">
    <text evidence="1">Belongs to the UPF0236 family.</text>
</comment>
<accession>I3DVR2</accession>
<evidence type="ECO:0000256" key="1">
    <source>
        <dbReference type="ARBA" id="ARBA00006539"/>
    </source>
</evidence>
<gene>
    <name evidence="2" type="ORF">PB1_12264</name>
</gene>
<dbReference type="Pfam" id="PF06782">
    <property type="entry name" value="UPF0236"/>
    <property type="match status" value="1"/>
</dbReference>
<dbReference type="Proteomes" id="UP000010523">
    <property type="component" value="Unassembled WGS sequence"/>
</dbReference>
<organism evidence="2 3">
    <name type="scientific">Bacillus methanolicus PB1</name>
    <dbReference type="NCBI Taxonomy" id="997296"/>
    <lineage>
        <taxon>Bacteria</taxon>
        <taxon>Bacillati</taxon>
        <taxon>Bacillota</taxon>
        <taxon>Bacilli</taxon>
        <taxon>Bacillales</taxon>
        <taxon>Bacillaceae</taxon>
        <taxon>Bacillus</taxon>
    </lineage>
</organism>
<name>I3DVR2_BACMT</name>
<comment type="caution">
    <text evidence="2">The sequence shown here is derived from an EMBL/GenBank/DDBJ whole genome shotgun (WGS) entry which is preliminary data.</text>
</comment>
<sequence length="76" mass="9113">MEHSTEYCPTFREIEKGLFIFLQQTYGEIMEEILENIESIIAKHQDKKRYQLKDKREVQIDTSFGPIIIKRKHSIV</sequence>